<feature type="region of interest" description="Disordered" evidence="1">
    <location>
        <begin position="1411"/>
        <end position="1472"/>
    </location>
</feature>
<gene>
    <name evidence="2" type="ORF">AMAG_12063</name>
</gene>
<feature type="region of interest" description="Disordered" evidence="1">
    <location>
        <begin position="1349"/>
        <end position="1388"/>
    </location>
</feature>
<dbReference type="EMBL" id="GG745353">
    <property type="protein sequence ID" value="KNE67610.1"/>
    <property type="molecule type" value="Genomic_DNA"/>
</dbReference>
<reference evidence="3" key="2">
    <citation type="submission" date="2009-11" db="EMBL/GenBank/DDBJ databases">
        <title>The Genome Sequence of Allomyces macrogynus strain ATCC 38327.</title>
        <authorList>
            <consortium name="The Broad Institute Genome Sequencing Platform"/>
            <person name="Russ C."/>
            <person name="Cuomo C."/>
            <person name="Shea T."/>
            <person name="Young S.K."/>
            <person name="Zeng Q."/>
            <person name="Koehrsen M."/>
            <person name="Haas B."/>
            <person name="Borodovsky M."/>
            <person name="Guigo R."/>
            <person name="Alvarado L."/>
            <person name="Berlin A."/>
            <person name="Borenstein D."/>
            <person name="Chen Z."/>
            <person name="Engels R."/>
            <person name="Freedman E."/>
            <person name="Gellesch M."/>
            <person name="Goldberg J."/>
            <person name="Griggs A."/>
            <person name="Gujja S."/>
            <person name="Heiman D."/>
            <person name="Hepburn T."/>
            <person name="Howarth C."/>
            <person name="Jen D."/>
            <person name="Larson L."/>
            <person name="Lewis B."/>
            <person name="Mehta T."/>
            <person name="Park D."/>
            <person name="Pearson M."/>
            <person name="Roberts A."/>
            <person name="Saif S."/>
            <person name="Shenoy N."/>
            <person name="Sisk P."/>
            <person name="Stolte C."/>
            <person name="Sykes S."/>
            <person name="Walk T."/>
            <person name="White J."/>
            <person name="Yandava C."/>
            <person name="Burger G."/>
            <person name="Gray M.W."/>
            <person name="Holland P.W.H."/>
            <person name="King N."/>
            <person name="Lang F.B.F."/>
            <person name="Roger A.J."/>
            <person name="Ruiz-Trillo I."/>
            <person name="Lander E."/>
            <person name="Nusbaum C."/>
        </authorList>
    </citation>
    <scope>NUCLEOTIDE SEQUENCE [LARGE SCALE GENOMIC DNA]</scope>
    <source>
        <strain evidence="3">ATCC 38327</strain>
    </source>
</reference>
<protein>
    <submittedName>
        <fullName evidence="2">Uncharacterized protein</fullName>
    </submittedName>
</protein>
<keyword evidence="3" id="KW-1185">Reference proteome</keyword>
<organism evidence="2 3">
    <name type="scientific">Allomyces macrogynus (strain ATCC 38327)</name>
    <name type="common">Allomyces javanicus var. macrogynus</name>
    <dbReference type="NCBI Taxonomy" id="578462"/>
    <lineage>
        <taxon>Eukaryota</taxon>
        <taxon>Fungi</taxon>
        <taxon>Fungi incertae sedis</taxon>
        <taxon>Blastocladiomycota</taxon>
        <taxon>Blastocladiomycetes</taxon>
        <taxon>Blastocladiales</taxon>
        <taxon>Blastocladiaceae</taxon>
        <taxon>Allomyces</taxon>
    </lineage>
</organism>
<feature type="region of interest" description="Disordered" evidence="1">
    <location>
        <begin position="900"/>
        <end position="927"/>
    </location>
</feature>
<feature type="region of interest" description="Disordered" evidence="1">
    <location>
        <begin position="1285"/>
        <end position="1326"/>
    </location>
</feature>
<reference evidence="2 3" key="1">
    <citation type="submission" date="2009-11" db="EMBL/GenBank/DDBJ databases">
        <title>Annotation of Allomyces macrogynus ATCC 38327.</title>
        <authorList>
            <consortium name="The Broad Institute Genome Sequencing Platform"/>
            <person name="Russ C."/>
            <person name="Cuomo C."/>
            <person name="Burger G."/>
            <person name="Gray M.W."/>
            <person name="Holland P.W.H."/>
            <person name="King N."/>
            <person name="Lang F.B.F."/>
            <person name="Roger A.J."/>
            <person name="Ruiz-Trillo I."/>
            <person name="Young S.K."/>
            <person name="Zeng Q."/>
            <person name="Gargeya S."/>
            <person name="Fitzgerald M."/>
            <person name="Haas B."/>
            <person name="Abouelleil A."/>
            <person name="Alvarado L."/>
            <person name="Arachchi H.M."/>
            <person name="Berlin A."/>
            <person name="Chapman S.B."/>
            <person name="Gearin G."/>
            <person name="Goldberg J."/>
            <person name="Griggs A."/>
            <person name="Gujja S."/>
            <person name="Hansen M."/>
            <person name="Heiman D."/>
            <person name="Howarth C."/>
            <person name="Larimer J."/>
            <person name="Lui A."/>
            <person name="MacDonald P.J.P."/>
            <person name="McCowen C."/>
            <person name="Montmayeur A."/>
            <person name="Murphy C."/>
            <person name="Neiman D."/>
            <person name="Pearson M."/>
            <person name="Priest M."/>
            <person name="Roberts A."/>
            <person name="Saif S."/>
            <person name="Shea T."/>
            <person name="Sisk P."/>
            <person name="Stolte C."/>
            <person name="Sykes S."/>
            <person name="Wortman J."/>
            <person name="Nusbaum C."/>
            <person name="Birren B."/>
        </authorList>
    </citation>
    <scope>NUCLEOTIDE SEQUENCE [LARGE SCALE GENOMIC DNA]</scope>
    <source>
        <strain evidence="2 3">ATCC 38327</strain>
    </source>
</reference>
<proteinExistence type="predicted"/>
<dbReference type="Proteomes" id="UP000054350">
    <property type="component" value="Unassembled WGS sequence"/>
</dbReference>
<feature type="compositionally biased region" description="Pro residues" evidence="1">
    <location>
        <begin position="901"/>
        <end position="912"/>
    </location>
</feature>
<name>A0A0L0SYX9_ALLM3</name>
<evidence type="ECO:0000256" key="1">
    <source>
        <dbReference type="SAM" id="MobiDB-lite"/>
    </source>
</evidence>
<feature type="compositionally biased region" description="Low complexity" evidence="1">
    <location>
        <begin position="1371"/>
        <end position="1381"/>
    </location>
</feature>
<dbReference type="VEuPathDB" id="FungiDB:AMAG_12063"/>
<evidence type="ECO:0000313" key="3">
    <source>
        <dbReference type="Proteomes" id="UP000054350"/>
    </source>
</evidence>
<sequence length="1553" mass="166801">MVGLHLAILVPGPSLIQFVVPADGISKLDLPAYLEAHPPHKIAFPDNYDHIVTDVFLSPDGSELAVLSERGTLHIYTNRRTSRSGDLEPPGGHWSHVDAVATFSDPLGGLSLMWSPSTLTITFATVQDDGDGDEGMADPDPDPTTGVLVLLVIRQPRGVVFAPKIHAWRAVLPRIRGATAVGTSAGGFFVMSAADGTFPTSTRPVQICPHRSSGQIAILVDPATRTTRATTNATAGSNQLLIMLRIDCPRPGGYVSPIAQTMALPLSRSAGSTSMSSVVRKDPSRVDERFNPDSQVVAMTWAGHPDLPLLVVLARGGKIALVSPSARIAAVDDGLVGLVQSAAPTDRRPSLVDLFRSDQTTFLPRGLRPEGAALTFGTLPESARDAKRAVFLLAMAPVPMPTSQGPSLPRHFSIMVSDGLLTVQYAFPMPTSADGFDAAALPWQLPMPATLGEVGRTANLALREWTDVQTMRQPLSRILAVSHDGITAPEGVYLESAVCRGDAAHHVVADQLAGIVLAAAATSSSSSSAGRLSRYLDRPTASDKGSFALTPLLRSIDQLFYSSTDLTHPQLVLTCILRRLALDSRPHLTCSIVPYVLRRAELWMGGQAVEWAMGWEHYWDQMLANPNPMRASWTENWRMYVATMRGLVPVPGEQEVSEDEVVGLVAALEENGAQAIEVSSSLSHEFLACLTRGDWTTAADVATATLDTNDGLMQDVEFIQDVWLHLAIQVVNQDKIIIVPGALATSRPQELDARSLCEYAATSGQSVLSLAAIWTFAARSLRCADALARVAQHALLHLDRWAPGTWATHLLVASTIGRDTLTESGLPLSLASLDALLTWSMRVGDVTCATFLAQVTAPLHVATSALDPASYDGIQTAIHGHHALRLIARLADAMRESVPVLPDPDVPDPVPAAPTRDLTSSRRRSNAAKVSAATTADLCRRARTRPRVAYLLHQAIYEHDSEHWDKRDASILVPLMEWARCAAVLAVSAGAQAVPTGPIFQLLRLLFAIECRTIVAEALDVAHGEWEHAYSVEIMERVVLLAHYADIFEPLELAELVARALAAAAGVNARADPMELACATVAAYEPLVTPRMAELVLHAVRANGDGGSSPAAISPGADDEYAPDHAAVMALAEDPRFLAFSADVMAVVRVHLLPPANVYDLYDRMMHAWLPRFPPVIERDLYVRIAHAVAPAPPPPEVWSSGSVARSQAEVWPSGSIAMSHDTASLSRSDAWVSESRANVAAQQDEGDVVDNEVPLGMDDDQDAWGSVGVSAERVAVHVDLDVPFDADPITDAPFDPVDSAHLDDEPPVIGDPDPDPDDSGDVLEPVSHVSTPIATTPSVAATDGSVSELFPVAPTPPPPPPADNWRRRPWPASAAPQRRPSAPPRDPELHALIQEMSGLAMHLSEAVKGVQAMATTQPAPPLPPPRVEEVRTDERGRRKEEKKKSRAKEVDKHRKRRRHKDKDDAPADQPAAVMRIPRSTSFEMFVHDRDVEAKARTVEARRTSGGSAARIPLLHSTGVGKRVSSSRHSGGRTAGTTTMMMTAGALPLLFSR</sequence>
<evidence type="ECO:0000313" key="2">
    <source>
        <dbReference type="EMBL" id="KNE67610.1"/>
    </source>
</evidence>
<dbReference type="OrthoDB" id="5576820at2759"/>
<accession>A0A0L0SYX9</accession>
<feature type="compositionally biased region" description="Basic and acidic residues" evidence="1">
    <location>
        <begin position="1427"/>
        <end position="1453"/>
    </location>
</feature>
<feature type="compositionally biased region" description="Acidic residues" evidence="1">
    <location>
        <begin position="1313"/>
        <end position="1322"/>
    </location>
</feature>
<feature type="compositionally biased region" description="Pro residues" evidence="1">
    <location>
        <begin position="1354"/>
        <end position="1363"/>
    </location>
</feature>